<evidence type="ECO:0000313" key="2">
    <source>
        <dbReference type="Proteomes" id="UP001237642"/>
    </source>
</evidence>
<reference evidence="1" key="1">
    <citation type="submission" date="2023-02" db="EMBL/GenBank/DDBJ databases">
        <title>Genome of toxic invasive species Heracleum sosnowskyi carries increased number of genes despite the absence of recent whole-genome duplications.</title>
        <authorList>
            <person name="Schelkunov M."/>
            <person name="Shtratnikova V."/>
            <person name="Makarenko M."/>
            <person name="Klepikova A."/>
            <person name="Omelchenko D."/>
            <person name="Novikova G."/>
            <person name="Obukhova E."/>
            <person name="Bogdanov V."/>
            <person name="Penin A."/>
            <person name="Logacheva M."/>
        </authorList>
    </citation>
    <scope>NUCLEOTIDE SEQUENCE</scope>
    <source>
        <strain evidence="1">Hsosn_3</strain>
        <tissue evidence="1">Leaf</tissue>
    </source>
</reference>
<reference evidence="1" key="2">
    <citation type="submission" date="2023-05" db="EMBL/GenBank/DDBJ databases">
        <authorList>
            <person name="Schelkunov M.I."/>
        </authorList>
    </citation>
    <scope>NUCLEOTIDE SEQUENCE</scope>
    <source>
        <strain evidence="1">Hsosn_3</strain>
        <tissue evidence="1">Leaf</tissue>
    </source>
</reference>
<evidence type="ECO:0000313" key="1">
    <source>
        <dbReference type="EMBL" id="KAK1367913.1"/>
    </source>
</evidence>
<dbReference type="AlphaFoldDB" id="A0AAD8HJK7"/>
<dbReference type="Proteomes" id="UP001237642">
    <property type="component" value="Unassembled WGS sequence"/>
</dbReference>
<sequence>MLEYTFTKRFFQIYSSFGQYIKIYAPSSVFPEWISKPADWFSQSSNLGTRVCISNLGTRVCLELPPNVSHNYVGMILCFQHSGDKNCQSVFYSIETTTDDFVWIDGGDFSSSDDYYHISRMDIVSKSIFSVIDGDHRIEFSAARKINLYNATSERTESTENAEILGIHLLYRTECTMIDECNNSTVNVEDERSYPL</sequence>
<dbReference type="EMBL" id="JAUIZM010000008">
    <property type="protein sequence ID" value="KAK1367913.1"/>
    <property type="molecule type" value="Genomic_DNA"/>
</dbReference>
<comment type="caution">
    <text evidence="1">The sequence shown here is derived from an EMBL/GenBank/DDBJ whole genome shotgun (WGS) entry which is preliminary data.</text>
</comment>
<keyword evidence="2" id="KW-1185">Reference proteome</keyword>
<gene>
    <name evidence="1" type="ORF">POM88_034005</name>
</gene>
<accession>A0AAD8HJK7</accession>
<protein>
    <submittedName>
        <fullName evidence="1">Uncharacterized protein</fullName>
    </submittedName>
</protein>
<name>A0AAD8HJK7_9APIA</name>
<organism evidence="1 2">
    <name type="scientific">Heracleum sosnowskyi</name>
    <dbReference type="NCBI Taxonomy" id="360622"/>
    <lineage>
        <taxon>Eukaryota</taxon>
        <taxon>Viridiplantae</taxon>
        <taxon>Streptophyta</taxon>
        <taxon>Embryophyta</taxon>
        <taxon>Tracheophyta</taxon>
        <taxon>Spermatophyta</taxon>
        <taxon>Magnoliopsida</taxon>
        <taxon>eudicotyledons</taxon>
        <taxon>Gunneridae</taxon>
        <taxon>Pentapetalae</taxon>
        <taxon>asterids</taxon>
        <taxon>campanulids</taxon>
        <taxon>Apiales</taxon>
        <taxon>Apiaceae</taxon>
        <taxon>Apioideae</taxon>
        <taxon>apioid superclade</taxon>
        <taxon>Tordylieae</taxon>
        <taxon>Tordyliinae</taxon>
        <taxon>Heracleum</taxon>
    </lineage>
</organism>
<proteinExistence type="predicted"/>